<reference evidence="2 3" key="1">
    <citation type="journal article" date="2018" name="BMC Genomics">
        <title>Genomic evidence for intraspecific hybridization in a clonal and extremely halotolerant yeast.</title>
        <authorList>
            <person name="Gostincar C."/>
            <person name="Stajich J.E."/>
            <person name="Zupancic J."/>
            <person name="Zalar P."/>
            <person name="Gunde-Cimerman N."/>
        </authorList>
    </citation>
    <scope>NUCLEOTIDE SEQUENCE [LARGE SCALE GENOMIC DNA]</scope>
    <source>
        <strain evidence="2 3">EXF-171</strain>
    </source>
</reference>
<dbReference type="EMBL" id="QWIQ01000032">
    <property type="protein sequence ID" value="RMZ14799.1"/>
    <property type="molecule type" value="Genomic_DNA"/>
</dbReference>
<feature type="compositionally biased region" description="Basic and acidic residues" evidence="1">
    <location>
        <begin position="1"/>
        <end position="10"/>
    </location>
</feature>
<protein>
    <submittedName>
        <fullName evidence="2">Uncharacterized protein</fullName>
    </submittedName>
</protein>
<accession>A0A3M7HNH4</accession>
<comment type="caution">
    <text evidence="2">The sequence shown here is derived from an EMBL/GenBank/DDBJ whole genome shotgun (WGS) entry which is preliminary data.</text>
</comment>
<dbReference type="AlphaFoldDB" id="A0A3M7HNH4"/>
<dbReference type="Proteomes" id="UP000281468">
    <property type="component" value="Unassembled WGS sequence"/>
</dbReference>
<evidence type="ECO:0000256" key="1">
    <source>
        <dbReference type="SAM" id="MobiDB-lite"/>
    </source>
</evidence>
<name>A0A3M7HNH4_HORWE</name>
<gene>
    <name evidence="2" type="ORF">D0862_01888</name>
</gene>
<evidence type="ECO:0000313" key="3">
    <source>
        <dbReference type="Proteomes" id="UP000281468"/>
    </source>
</evidence>
<organism evidence="2 3">
    <name type="scientific">Hortaea werneckii</name>
    <name type="common">Black yeast</name>
    <name type="synonym">Cladosporium werneckii</name>
    <dbReference type="NCBI Taxonomy" id="91943"/>
    <lineage>
        <taxon>Eukaryota</taxon>
        <taxon>Fungi</taxon>
        <taxon>Dikarya</taxon>
        <taxon>Ascomycota</taxon>
        <taxon>Pezizomycotina</taxon>
        <taxon>Dothideomycetes</taxon>
        <taxon>Dothideomycetidae</taxon>
        <taxon>Mycosphaerellales</taxon>
        <taxon>Teratosphaeriaceae</taxon>
        <taxon>Hortaea</taxon>
    </lineage>
</organism>
<evidence type="ECO:0000313" key="2">
    <source>
        <dbReference type="EMBL" id="RMZ14799.1"/>
    </source>
</evidence>
<sequence length="254" mass="29920">MEEHQSKDIMGRQGAEPHTSKDIMSAGAQKQQTSTFNFFNLPRELRDSIYDESLIFKRKFEDQSGVRLRGRRLVQIHLLLINRQFRDEYLERAEKKTCLVIVDRDRYHGEPLKLPAIMKYTRQLELHLALACDVPDHIISRCKVTQEVRMHRKWIGNLCDQMKHLESVKINVLIDAHEHVAECERHILKEEYRFTSLENLTCLEIFHCDYYVGHKGTTCAWNFSRPRKVVMRWSAERGELERVKQIEGASASGR</sequence>
<feature type="region of interest" description="Disordered" evidence="1">
    <location>
        <begin position="1"/>
        <end position="27"/>
    </location>
</feature>
<proteinExistence type="predicted"/>